<dbReference type="GeneID" id="7837276"/>
<dbReference type="KEGG" id="tet:TTHERM_00355260"/>
<dbReference type="InterPro" id="IPR027417">
    <property type="entry name" value="P-loop_NTPase"/>
</dbReference>
<dbReference type="Gene3D" id="3.40.50.300">
    <property type="entry name" value="P-loop containing nucleotide triphosphate hydrolases"/>
    <property type="match status" value="1"/>
</dbReference>
<dbReference type="AlphaFoldDB" id="Q22Y45"/>
<keyword evidence="2" id="KW-1185">Reference proteome</keyword>
<dbReference type="EMBL" id="GG662749">
    <property type="protein sequence ID" value="EAR90179.1"/>
    <property type="molecule type" value="Genomic_DNA"/>
</dbReference>
<reference evidence="2" key="1">
    <citation type="journal article" date="2006" name="PLoS Biol.">
        <title>Macronuclear genome sequence of the ciliate Tetrahymena thermophila, a model eukaryote.</title>
        <authorList>
            <person name="Eisen J.A."/>
            <person name="Coyne R.S."/>
            <person name="Wu M."/>
            <person name="Wu D."/>
            <person name="Thiagarajan M."/>
            <person name="Wortman J.R."/>
            <person name="Badger J.H."/>
            <person name="Ren Q."/>
            <person name="Amedeo P."/>
            <person name="Jones K.M."/>
            <person name="Tallon L.J."/>
            <person name="Delcher A.L."/>
            <person name="Salzberg S.L."/>
            <person name="Silva J.C."/>
            <person name="Haas B.J."/>
            <person name="Majoros W.H."/>
            <person name="Farzad M."/>
            <person name="Carlton J.M."/>
            <person name="Smith R.K. Jr."/>
            <person name="Garg J."/>
            <person name="Pearlman R.E."/>
            <person name="Karrer K.M."/>
            <person name="Sun L."/>
            <person name="Manning G."/>
            <person name="Elde N.C."/>
            <person name="Turkewitz A.P."/>
            <person name="Asai D.J."/>
            <person name="Wilkes D.E."/>
            <person name="Wang Y."/>
            <person name="Cai H."/>
            <person name="Collins K."/>
            <person name="Stewart B.A."/>
            <person name="Lee S.R."/>
            <person name="Wilamowska K."/>
            <person name="Weinberg Z."/>
            <person name="Ruzzo W.L."/>
            <person name="Wloga D."/>
            <person name="Gaertig J."/>
            <person name="Frankel J."/>
            <person name="Tsao C.-C."/>
            <person name="Gorovsky M.A."/>
            <person name="Keeling P.J."/>
            <person name="Waller R.F."/>
            <person name="Patron N.J."/>
            <person name="Cherry J.M."/>
            <person name="Stover N.A."/>
            <person name="Krieger C.J."/>
            <person name="del Toro C."/>
            <person name="Ryder H.F."/>
            <person name="Williamson S.C."/>
            <person name="Barbeau R.A."/>
            <person name="Hamilton E.P."/>
            <person name="Orias E."/>
        </authorList>
    </citation>
    <scope>NUCLEOTIDE SEQUENCE [LARGE SCALE GENOMIC DNA]</scope>
    <source>
        <strain evidence="2">SB210</strain>
    </source>
</reference>
<dbReference type="OMA" id="QNDANTS"/>
<name>Q22Y45_TETTS</name>
<organism evidence="1 2">
    <name type="scientific">Tetrahymena thermophila (strain SB210)</name>
    <dbReference type="NCBI Taxonomy" id="312017"/>
    <lineage>
        <taxon>Eukaryota</taxon>
        <taxon>Sar</taxon>
        <taxon>Alveolata</taxon>
        <taxon>Ciliophora</taxon>
        <taxon>Intramacronucleata</taxon>
        <taxon>Oligohymenophorea</taxon>
        <taxon>Hymenostomatida</taxon>
        <taxon>Tetrahymenina</taxon>
        <taxon>Tetrahymenidae</taxon>
        <taxon>Tetrahymena</taxon>
    </lineage>
</organism>
<dbReference type="STRING" id="312017.Q22Y45"/>
<dbReference type="Proteomes" id="UP000009168">
    <property type="component" value="Unassembled WGS sequence"/>
</dbReference>
<dbReference type="SUPFAM" id="SSF52540">
    <property type="entry name" value="P-loop containing nucleoside triphosphate hydrolases"/>
    <property type="match status" value="1"/>
</dbReference>
<protein>
    <submittedName>
        <fullName evidence="1">AAA domain protein</fullName>
    </submittedName>
</protein>
<accession>Q22Y45</accession>
<proteinExistence type="predicted"/>
<gene>
    <name evidence="1" type="ORF">TTHERM_00355260</name>
</gene>
<dbReference type="InParanoid" id="Q22Y45"/>
<evidence type="ECO:0000313" key="2">
    <source>
        <dbReference type="Proteomes" id="UP000009168"/>
    </source>
</evidence>
<sequence length="199" mass="23551">MSSEQYQFPEIPENVFMVALTGCSTSGKTTLGKELQSFFQNDANTSLILIHQDTFYHPDEYIYSVLKGNWEVKEAVDWEKFINHISLSLKQINPNRKYLFLIDGFTLFYVPEFYNIFDAVIFMHLDDENVIQRRLVGPWNDTMEYLKDCVIADYKKYKVECIKQLLEREKEFIVLDGRIPKNFIYQSALSWLQSLKKIQ</sequence>
<dbReference type="RefSeq" id="XP_001010424.1">
    <property type="nucleotide sequence ID" value="XM_001010424.3"/>
</dbReference>
<evidence type="ECO:0000313" key="1">
    <source>
        <dbReference type="EMBL" id="EAR90179.1"/>
    </source>
</evidence>
<dbReference type="HOGENOM" id="CLU_1374703_0_0_1"/>
<dbReference type="OrthoDB" id="10041966at2759"/>